<accession>A0ABX5XK85</accession>
<reference evidence="4 5" key="1">
    <citation type="submission" date="2019-02" db="EMBL/GenBank/DDBJ databases">
        <title>Deep-cultivation of Planctomycetes and their phenomic and genomic characterization uncovers novel biology.</title>
        <authorList>
            <person name="Wiegand S."/>
            <person name="Jogler M."/>
            <person name="Boedeker C."/>
            <person name="Pinto D."/>
            <person name="Vollmers J."/>
            <person name="Rivas-Marin E."/>
            <person name="Kohn T."/>
            <person name="Peeters S.H."/>
            <person name="Heuer A."/>
            <person name="Rast P."/>
            <person name="Oberbeckmann S."/>
            <person name="Bunk B."/>
            <person name="Jeske O."/>
            <person name="Meyerdierks A."/>
            <person name="Storesund J.E."/>
            <person name="Kallscheuer N."/>
            <person name="Luecker S."/>
            <person name="Lage O.M."/>
            <person name="Pohl T."/>
            <person name="Merkel B.J."/>
            <person name="Hornburger P."/>
            <person name="Mueller R.-W."/>
            <person name="Bruemmer F."/>
            <person name="Labrenz M."/>
            <person name="Spormann A.M."/>
            <person name="Op den Camp H."/>
            <person name="Overmann J."/>
            <person name="Amann R."/>
            <person name="Jetten M.S.M."/>
            <person name="Mascher T."/>
            <person name="Medema M.H."/>
            <person name="Devos D.P."/>
            <person name="Kaster A.-K."/>
            <person name="Ovreas L."/>
            <person name="Rohde M."/>
            <person name="Galperin M.Y."/>
            <person name="Jogler C."/>
        </authorList>
    </citation>
    <scope>NUCLEOTIDE SEQUENCE [LARGE SCALE GENOMIC DNA]</scope>
    <source>
        <strain evidence="4 5">TBK1r</strain>
    </source>
</reference>
<gene>
    <name evidence="4" type="ORF">TBK1r_13280</name>
</gene>
<dbReference type="Proteomes" id="UP000318081">
    <property type="component" value="Chromosome"/>
</dbReference>
<dbReference type="Pfam" id="PF12796">
    <property type="entry name" value="Ank_2"/>
    <property type="match status" value="1"/>
</dbReference>
<dbReference type="PANTHER" id="PTHR23206:SF7">
    <property type="entry name" value="PROTEIN KINASE DOMAIN-CONTAINING PROTEIN"/>
    <property type="match status" value="1"/>
</dbReference>
<name>A0ABX5XK85_9BACT</name>
<dbReference type="RefSeq" id="WP_419581035.1">
    <property type="nucleotide sequence ID" value="NZ_CP036432.1"/>
</dbReference>
<dbReference type="EMBL" id="CP036432">
    <property type="protein sequence ID" value="QDV82398.1"/>
    <property type="molecule type" value="Genomic_DNA"/>
</dbReference>
<dbReference type="PROSITE" id="PS50088">
    <property type="entry name" value="ANK_REPEAT"/>
    <property type="match status" value="2"/>
</dbReference>
<dbReference type="SMART" id="SM00248">
    <property type="entry name" value="ANK"/>
    <property type="match status" value="4"/>
</dbReference>
<dbReference type="PANTHER" id="PTHR23206">
    <property type="entry name" value="MASK PROTEIN"/>
    <property type="match status" value="1"/>
</dbReference>
<evidence type="ECO:0000256" key="1">
    <source>
        <dbReference type="ARBA" id="ARBA00022737"/>
    </source>
</evidence>
<dbReference type="SUPFAM" id="SSF48403">
    <property type="entry name" value="Ankyrin repeat"/>
    <property type="match status" value="1"/>
</dbReference>
<sequence>MINRSAKETVAGMNTSFEDFKALQEAARGGRLDQVRELLDRGGDQNTHPGMPKELSPLMKAANQDHLEVVQLLVERGANIHFTDGDGFTALTIAAGSGHWEIAKFIAEQGGDVLHKDARGFSALSAAERTGDASLVAFFQQFSSGSQDA</sequence>
<evidence type="ECO:0000256" key="2">
    <source>
        <dbReference type="ARBA" id="ARBA00023043"/>
    </source>
</evidence>
<evidence type="ECO:0000256" key="3">
    <source>
        <dbReference type="PROSITE-ProRule" id="PRU00023"/>
    </source>
</evidence>
<dbReference type="Gene3D" id="1.25.40.20">
    <property type="entry name" value="Ankyrin repeat-containing domain"/>
    <property type="match status" value="1"/>
</dbReference>
<organism evidence="4 5">
    <name type="scientific">Stieleria magnilauensis</name>
    <dbReference type="NCBI Taxonomy" id="2527963"/>
    <lineage>
        <taxon>Bacteria</taxon>
        <taxon>Pseudomonadati</taxon>
        <taxon>Planctomycetota</taxon>
        <taxon>Planctomycetia</taxon>
        <taxon>Pirellulales</taxon>
        <taxon>Pirellulaceae</taxon>
        <taxon>Stieleria</taxon>
    </lineage>
</organism>
<dbReference type="InterPro" id="IPR036770">
    <property type="entry name" value="Ankyrin_rpt-contain_sf"/>
</dbReference>
<keyword evidence="5" id="KW-1185">Reference proteome</keyword>
<dbReference type="InterPro" id="IPR051631">
    <property type="entry name" value="Ankyrin-KH/SAM_domain"/>
</dbReference>
<evidence type="ECO:0000313" key="5">
    <source>
        <dbReference type="Proteomes" id="UP000318081"/>
    </source>
</evidence>
<proteinExistence type="predicted"/>
<dbReference type="PROSITE" id="PS50297">
    <property type="entry name" value="ANK_REP_REGION"/>
    <property type="match status" value="2"/>
</dbReference>
<keyword evidence="1" id="KW-0677">Repeat</keyword>
<evidence type="ECO:0000313" key="4">
    <source>
        <dbReference type="EMBL" id="QDV82398.1"/>
    </source>
</evidence>
<feature type="repeat" description="ANK" evidence="3">
    <location>
        <begin position="53"/>
        <end position="85"/>
    </location>
</feature>
<keyword evidence="2 3" id="KW-0040">ANK repeat</keyword>
<protein>
    <submittedName>
        <fullName evidence="4">Ankyrin repeats (3 copies)</fullName>
    </submittedName>
</protein>
<feature type="repeat" description="ANK" evidence="3">
    <location>
        <begin position="86"/>
        <end position="118"/>
    </location>
</feature>
<dbReference type="InterPro" id="IPR002110">
    <property type="entry name" value="Ankyrin_rpt"/>
</dbReference>